<accession>A0A9Q0LWT4</accession>
<organism evidence="3 4">
    <name type="scientific">Anaeramoeba ignava</name>
    <name type="common">Anaerobic marine amoeba</name>
    <dbReference type="NCBI Taxonomy" id="1746090"/>
    <lineage>
        <taxon>Eukaryota</taxon>
        <taxon>Metamonada</taxon>
        <taxon>Anaeramoebidae</taxon>
        <taxon>Anaeramoeba</taxon>
    </lineage>
</organism>
<evidence type="ECO:0000313" key="4">
    <source>
        <dbReference type="Proteomes" id="UP001149090"/>
    </source>
</evidence>
<feature type="domain" description="BTB" evidence="2">
    <location>
        <begin position="164"/>
        <end position="236"/>
    </location>
</feature>
<evidence type="ECO:0000313" key="3">
    <source>
        <dbReference type="EMBL" id="KAJ5080553.1"/>
    </source>
</evidence>
<evidence type="ECO:0000256" key="1">
    <source>
        <dbReference type="SAM" id="MobiDB-lite"/>
    </source>
</evidence>
<dbReference type="AlphaFoldDB" id="A0A9Q0LWT4"/>
<keyword evidence="4" id="KW-1185">Reference proteome</keyword>
<sequence>MTEMPKENKIQIISSFILAGADPTIPNNLQAFQLTDDPEIQILLFFTLVQDYLQFFDRQELCDFDFETREGKVCSHKLILENRIGKNLENLKLISIKKEKKELEIFLKWIYSGNLNFAEFPNSQNLIFKIGEEIGMSAKEIESKSNLVGLQKSFLDLYSQNESKNFKIIKKDESKGTEKSFLAHKEVLAARSGFFRGMFVSVQDESNQVTDLSMLSIKSMEIFLKFLYCNELDVHNIPKNLLQEIEEAMEFFQVSESPNLIQEKKSKQKKQLNTQKPQRKDEKSKGCSCF</sequence>
<dbReference type="InterPro" id="IPR011333">
    <property type="entry name" value="SKP1/BTB/POZ_sf"/>
</dbReference>
<evidence type="ECO:0000259" key="2">
    <source>
        <dbReference type="PROSITE" id="PS50097"/>
    </source>
</evidence>
<dbReference type="PANTHER" id="PTHR24410">
    <property type="entry name" value="HL07962P-RELATED"/>
    <property type="match status" value="1"/>
</dbReference>
<name>A0A9Q0LWT4_ANAIG</name>
<dbReference type="SMART" id="SM00225">
    <property type="entry name" value="BTB"/>
    <property type="match status" value="1"/>
</dbReference>
<dbReference type="Proteomes" id="UP001149090">
    <property type="component" value="Unassembled WGS sequence"/>
</dbReference>
<proteinExistence type="predicted"/>
<comment type="caution">
    <text evidence="3">The sequence shown here is derived from an EMBL/GenBank/DDBJ whole genome shotgun (WGS) entry which is preliminary data.</text>
</comment>
<feature type="region of interest" description="Disordered" evidence="1">
    <location>
        <begin position="262"/>
        <end position="290"/>
    </location>
</feature>
<dbReference type="InterPro" id="IPR000210">
    <property type="entry name" value="BTB/POZ_dom"/>
</dbReference>
<dbReference type="CDD" id="cd18186">
    <property type="entry name" value="BTB_POZ_ZBTB_KLHL-like"/>
    <property type="match status" value="1"/>
</dbReference>
<dbReference type="Gene3D" id="3.30.710.10">
    <property type="entry name" value="Potassium Channel Kv1.1, Chain A"/>
    <property type="match status" value="1"/>
</dbReference>
<feature type="compositionally biased region" description="Basic and acidic residues" evidence="1">
    <location>
        <begin position="278"/>
        <end position="290"/>
    </location>
</feature>
<gene>
    <name evidence="3" type="ORF">M0811_13998</name>
</gene>
<dbReference type="Pfam" id="PF00651">
    <property type="entry name" value="BTB"/>
    <property type="match status" value="1"/>
</dbReference>
<dbReference type="SUPFAM" id="SSF54695">
    <property type="entry name" value="POZ domain"/>
    <property type="match status" value="1"/>
</dbReference>
<dbReference type="InterPro" id="IPR051481">
    <property type="entry name" value="BTB-POZ/Galectin-3-binding"/>
</dbReference>
<dbReference type="PROSITE" id="PS50097">
    <property type="entry name" value="BTB"/>
    <property type="match status" value="1"/>
</dbReference>
<dbReference type="OrthoDB" id="407106at2759"/>
<protein>
    <submittedName>
        <fullName evidence="3">Pep-cterm sorting domain-containing protein</fullName>
    </submittedName>
</protein>
<reference evidence="3" key="1">
    <citation type="submission" date="2022-10" db="EMBL/GenBank/DDBJ databases">
        <title>Novel sulphate-reducing endosymbionts in the free-living metamonad Anaeramoeba.</title>
        <authorList>
            <person name="Jerlstrom-Hultqvist J."/>
            <person name="Cepicka I."/>
            <person name="Gallot-Lavallee L."/>
            <person name="Salas-Leiva D."/>
            <person name="Curtis B.A."/>
            <person name="Zahonova K."/>
            <person name="Pipaliya S."/>
            <person name="Dacks J."/>
            <person name="Roger A.J."/>
        </authorList>
    </citation>
    <scope>NUCLEOTIDE SEQUENCE</scope>
    <source>
        <strain evidence="3">BMAN</strain>
    </source>
</reference>
<dbReference type="EMBL" id="JAPDFW010000008">
    <property type="protein sequence ID" value="KAJ5080553.1"/>
    <property type="molecule type" value="Genomic_DNA"/>
</dbReference>
<dbReference type="PANTHER" id="PTHR24410:SF23">
    <property type="entry name" value="BTB DOMAIN-CONTAINING PROTEIN-RELATED"/>
    <property type="match status" value="1"/>
</dbReference>